<keyword evidence="5 7" id="KW-1133">Transmembrane helix</keyword>
<feature type="transmembrane region" description="Helical" evidence="7">
    <location>
        <begin position="116"/>
        <end position="136"/>
    </location>
</feature>
<feature type="transmembrane region" description="Helical" evidence="7">
    <location>
        <begin position="82"/>
        <end position="104"/>
    </location>
</feature>
<evidence type="ECO:0000256" key="7">
    <source>
        <dbReference type="SAM" id="Phobius"/>
    </source>
</evidence>
<feature type="transmembrane region" description="Helical" evidence="7">
    <location>
        <begin position="157"/>
        <end position="175"/>
    </location>
</feature>
<evidence type="ECO:0000256" key="5">
    <source>
        <dbReference type="ARBA" id="ARBA00022989"/>
    </source>
</evidence>
<comment type="subcellular location">
    <subcellularLocation>
        <location evidence="1">Membrane</location>
        <topology evidence="1">Multi-pass membrane protein</topology>
    </subcellularLocation>
</comment>
<feature type="domain" description="Cation efflux protein transmembrane" evidence="8">
    <location>
        <begin position="15"/>
        <end position="206"/>
    </location>
</feature>
<reference evidence="11" key="1">
    <citation type="journal article" date="2019" name="Int. J. Syst. Evol. Microbiol.">
        <title>The Global Catalogue of Microorganisms (GCM) 10K type strain sequencing project: providing services to taxonomists for standard genome sequencing and annotation.</title>
        <authorList>
            <consortium name="The Broad Institute Genomics Platform"/>
            <consortium name="The Broad Institute Genome Sequencing Center for Infectious Disease"/>
            <person name="Wu L."/>
            <person name="Ma J."/>
        </authorList>
    </citation>
    <scope>NUCLEOTIDE SEQUENCE [LARGE SCALE GENOMIC DNA]</scope>
    <source>
        <strain evidence="11">CGMCC 1.3240</strain>
    </source>
</reference>
<evidence type="ECO:0000259" key="9">
    <source>
        <dbReference type="Pfam" id="PF16916"/>
    </source>
</evidence>
<comment type="similarity">
    <text evidence="2">Belongs to the cation diffusion facilitator (CDF) transporter (TC 2.A.4) family.</text>
</comment>
<dbReference type="Pfam" id="PF16916">
    <property type="entry name" value="ZT_dimer"/>
    <property type="match status" value="1"/>
</dbReference>
<keyword evidence="4 7" id="KW-0812">Transmembrane</keyword>
<dbReference type="InterPro" id="IPR058533">
    <property type="entry name" value="Cation_efflux_TM"/>
</dbReference>
<dbReference type="NCBIfam" id="TIGR01297">
    <property type="entry name" value="CDF"/>
    <property type="match status" value="1"/>
</dbReference>
<keyword evidence="11" id="KW-1185">Reference proteome</keyword>
<dbReference type="SUPFAM" id="SSF160240">
    <property type="entry name" value="Cation efflux protein cytoplasmic domain-like"/>
    <property type="match status" value="1"/>
</dbReference>
<evidence type="ECO:0000256" key="1">
    <source>
        <dbReference type="ARBA" id="ARBA00004141"/>
    </source>
</evidence>
<sequence length="287" mass="31284">MKVKKGKNNAEFGAWLSIGVYIALSAVKLAIGYFSNSEALLADGLNNTTDIIASLAVLIGLRISKKPADDDHKYGHSRAETIASMVASFIMIGVGIEVLINSVTGFLKGDISTPNIIAAWVALGCAGIMFLVFRYNSRLAERTGSRALKAVAVDNRSDALVSLGTVVGILGTIWGLPWLDALTAIIVGVIICKTAWDIFREATHMLTDGFDVKQLETIKDTVIGLDGIEWVKDIKGRVHGNEIFVDLVIEVNHEMSVYESHAISENVEHELLNKHQIKYVHVHIEPH</sequence>
<keyword evidence="6 7" id="KW-0472">Membrane</keyword>
<evidence type="ECO:0000256" key="4">
    <source>
        <dbReference type="ARBA" id="ARBA00022692"/>
    </source>
</evidence>
<keyword evidence="3" id="KW-0813">Transport</keyword>
<name>A0ABW0VV77_9BACL</name>
<proteinExistence type="inferred from homology"/>
<comment type="caution">
    <text evidence="10">The sequence shown here is derived from an EMBL/GenBank/DDBJ whole genome shotgun (WGS) entry which is preliminary data.</text>
</comment>
<dbReference type="InterPro" id="IPR027469">
    <property type="entry name" value="Cation_efflux_TMD_sf"/>
</dbReference>
<evidence type="ECO:0000256" key="2">
    <source>
        <dbReference type="ARBA" id="ARBA00008114"/>
    </source>
</evidence>
<dbReference type="Pfam" id="PF01545">
    <property type="entry name" value="Cation_efflux"/>
    <property type="match status" value="1"/>
</dbReference>
<feature type="transmembrane region" description="Helical" evidence="7">
    <location>
        <begin position="12"/>
        <end position="34"/>
    </location>
</feature>
<dbReference type="RefSeq" id="WP_379188264.1">
    <property type="nucleotide sequence ID" value="NZ_JBHSOW010000040.1"/>
</dbReference>
<evidence type="ECO:0000313" key="10">
    <source>
        <dbReference type="EMBL" id="MFC5649732.1"/>
    </source>
</evidence>
<dbReference type="PANTHER" id="PTHR43840">
    <property type="entry name" value="MITOCHONDRIAL METAL TRANSPORTER 1-RELATED"/>
    <property type="match status" value="1"/>
</dbReference>
<protein>
    <submittedName>
        <fullName evidence="10">Cation diffusion facilitator family transporter</fullName>
    </submittedName>
</protein>
<dbReference type="InterPro" id="IPR027470">
    <property type="entry name" value="Cation_efflux_CTD"/>
</dbReference>
<evidence type="ECO:0000256" key="6">
    <source>
        <dbReference type="ARBA" id="ARBA00023136"/>
    </source>
</evidence>
<evidence type="ECO:0000256" key="3">
    <source>
        <dbReference type="ARBA" id="ARBA00022448"/>
    </source>
</evidence>
<feature type="domain" description="Cation efflux protein cytoplasmic" evidence="9">
    <location>
        <begin position="214"/>
        <end position="287"/>
    </location>
</feature>
<evidence type="ECO:0000313" key="11">
    <source>
        <dbReference type="Proteomes" id="UP001596047"/>
    </source>
</evidence>
<dbReference type="InterPro" id="IPR002524">
    <property type="entry name" value="Cation_efflux"/>
</dbReference>
<organism evidence="10 11">
    <name type="scientific">Paenibacillus solisilvae</name>
    <dbReference type="NCBI Taxonomy" id="2486751"/>
    <lineage>
        <taxon>Bacteria</taxon>
        <taxon>Bacillati</taxon>
        <taxon>Bacillota</taxon>
        <taxon>Bacilli</taxon>
        <taxon>Bacillales</taxon>
        <taxon>Paenibacillaceae</taxon>
        <taxon>Paenibacillus</taxon>
    </lineage>
</organism>
<dbReference type="SUPFAM" id="SSF161111">
    <property type="entry name" value="Cation efflux protein transmembrane domain-like"/>
    <property type="match status" value="1"/>
</dbReference>
<dbReference type="InterPro" id="IPR050291">
    <property type="entry name" value="CDF_Transporter"/>
</dbReference>
<dbReference type="InterPro" id="IPR036837">
    <property type="entry name" value="Cation_efflux_CTD_sf"/>
</dbReference>
<dbReference type="Gene3D" id="3.30.70.1350">
    <property type="entry name" value="Cation efflux protein, cytoplasmic domain"/>
    <property type="match status" value="1"/>
</dbReference>
<dbReference type="EMBL" id="JBHSOW010000040">
    <property type="protein sequence ID" value="MFC5649732.1"/>
    <property type="molecule type" value="Genomic_DNA"/>
</dbReference>
<dbReference type="PANTHER" id="PTHR43840:SF50">
    <property type="entry name" value="MANGANESE EFFLUX SYSTEM PROTEIN MNES"/>
    <property type="match status" value="1"/>
</dbReference>
<evidence type="ECO:0000259" key="8">
    <source>
        <dbReference type="Pfam" id="PF01545"/>
    </source>
</evidence>
<dbReference type="Proteomes" id="UP001596047">
    <property type="component" value="Unassembled WGS sequence"/>
</dbReference>
<feature type="transmembrane region" description="Helical" evidence="7">
    <location>
        <begin position="40"/>
        <end position="61"/>
    </location>
</feature>
<gene>
    <name evidence="10" type="ORF">ACFPYJ_11485</name>
</gene>
<accession>A0ABW0VV77</accession>
<dbReference type="Gene3D" id="1.20.1510.10">
    <property type="entry name" value="Cation efflux protein transmembrane domain"/>
    <property type="match status" value="1"/>
</dbReference>